<protein>
    <submittedName>
        <fullName evidence="2">Uncharacterized protein</fullName>
    </submittedName>
</protein>
<feature type="signal peptide" evidence="1">
    <location>
        <begin position="1"/>
        <end position="21"/>
    </location>
</feature>
<keyword evidence="1" id="KW-0732">Signal</keyword>
<feature type="chain" id="PRO_5046957923" evidence="1">
    <location>
        <begin position="22"/>
        <end position="103"/>
    </location>
</feature>
<accession>A0ABY4FFH1</accession>
<dbReference type="RefSeq" id="WP_244722217.1">
    <property type="nucleotide sequence ID" value="NZ_CP095049.1"/>
</dbReference>
<evidence type="ECO:0000313" key="2">
    <source>
        <dbReference type="EMBL" id="UOQ54762.1"/>
    </source>
</evidence>
<proteinExistence type="predicted"/>
<sequence>MKKILLLTGLALSLCGSPALAQTSPANTAVVRVTEWNGTCTVVVSYGVGKTELLELQSTRGKQGPIVNAEQLQGVFDKLLAAGYVLQGTFSGPSTGTLIFRKP</sequence>
<keyword evidence="3" id="KW-1185">Reference proteome</keyword>
<evidence type="ECO:0000256" key="1">
    <source>
        <dbReference type="SAM" id="SignalP"/>
    </source>
</evidence>
<organism evidence="2 3">
    <name type="scientific">Hymenobacter cellulosivorans</name>
    <dbReference type="NCBI Taxonomy" id="2932249"/>
    <lineage>
        <taxon>Bacteria</taxon>
        <taxon>Pseudomonadati</taxon>
        <taxon>Bacteroidota</taxon>
        <taxon>Cytophagia</taxon>
        <taxon>Cytophagales</taxon>
        <taxon>Hymenobacteraceae</taxon>
        <taxon>Hymenobacter</taxon>
    </lineage>
</organism>
<gene>
    <name evidence="2" type="ORF">MUN80_08380</name>
</gene>
<name>A0ABY4FFH1_9BACT</name>
<dbReference type="Proteomes" id="UP000831785">
    <property type="component" value="Chromosome"/>
</dbReference>
<evidence type="ECO:0000313" key="3">
    <source>
        <dbReference type="Proteomes" id="UP000831785"/>
    </source>
</evidence>
<reference evidence="2 3" key="1">
    <citation type="submission" date="2022-04" db="EMBL/GenBank/DDBJ databases">
        <title>Hymenobacter sp. isolated from the air.</title>
        <authorList>
            <person name="Won M."/>
            <person name="Lee C.-M."/>
            <person name="Woen H.-Y."/>
            <person name="Kwon S.-W."/>
        </authorList>
    </citation>
    <scope>NUCLEOTIDE SEQUENCE [LARGE SCALE GENOMIC DNA]</scope>
    <source>
        <strain evidence="3">5116 S-27</strain>
    </source>
</reference>
<dbReference type="EMBL" id="CP095049">
    <property type="protein sequence ID" value="UOQ54762.1"/>
    <property type="molecule type" value="Genomic_DNA"/>
</dbReference>